<evidence type="ECO:0000313" key="3">
    <source>
        <dbReference type="EMBL" id="PWR23782.1"/>
    </source>
</evidence>
<dbReference type="PANTHER" id="PTHR43619">
    <property type="entry name" value="S-ADENOSYL-L-METHIONINE-DEPENDENT METHYLTRANSFERASE YKTD-RELATED"/>
    <property type="match status" value="1"/>
</dbReference>
<dbReference type="SUPFAM" id="SSF53335">
    <property type="entry name" value="S-adenosyl-L-methionine-dependent methyltransferases"/>
    <property type="match status" value="1"/>
</dbReference>
<dbReference type="RefSeq" id="WP_109919812.1">
    <property type="nucleotide sequence ID" value="NZ_QGLF01000001.1"/>
</dbReference>
<dbReference type="PANTHER" id="PTHR43619:SF2">
    <property type="entry name" value="S-ADENOSYL-L-METHIONINE-DEPENDENT METHYLTRANSFERASES SUPERFAMILY PROTEIN"/>
    <property type="match status" value="1"/>
</dbReference>
<evidence type="ECO:0000313" key="4">
    <source>
        <dbReference type="Proteomes" id="UP000246077"/>
    </source>
</evidence>
<keyword evidence="2 3" id="KW-0808">Transferase</keyword>
<evidence type="ECO:0000256" key="2">
    <source>
        <dbReference type="ARBA" id="ARBA00022679"/>
    </source>
</evidence>
<dbReference type="Pfam" id="PF04072">
    <property type="entry name" value="LCM"/>
    <property type="match status" value="1"/>
</dbReference>
<dbReference type="EMBL" id="QGLF01000001">
    <property type="protein sequence ID" value="PWR23782.1"/>
    <property type="molecule type" value="Genomic_DNA"/>
</dbReference>
<organism evidence="3 4">
    <name type="scientific">Zavarzinia compransoris</name>
    <dbReference type="NCBI Taxonomy" id="1264899"/>
    <lineage>
        <taxon>Bacteria</taxon>
        <taxon>Pseudomonadati</taxon>
        <taxon>Pseudomonadota</taxon>
        <taxon>Alphaproteobacteria</taxon>
        <taxon>Rhodospirillales</taxon>
        <taxon>Zavarziniaceae</taxon>
        <taxon>Zavarzinia</taxon>
    </lineage>
</organism>
<protein>
    <submittedName>
        <fullName evidence="3">Methyltransferase</fullName>
    </submittedName>
</protein>
<gene>
    <name evidence="3" type="ORF">DKG75_04260</name>
</gene>
<dbReference type="InterPro" id="IPR029063">
    <property type="entry name" value="SAM-dependent_MTases_sf"/>
</dbReference>
<proteinExistence type="predicted"/>
<dbReference type="AlphaFoldDB" id="A0A317EB52"/>
<accession>A0A317EB52</accession>
<dbReference type="GO" id="GO:0008168">
    <property type="term" value="F:methyltransferase activity"/>
    <property type="evidence" value="ECO:0007669"/>
    <property type="project" value="UniProtKB-KW"/>
</dbReference>
<dbReference type="GO" id="GO:0032259">
    <property type="term" value="P:methylation"/>
    <property type="evidence" value="ECO:0007669"/>
    <property type="project" value="UniProtKB-KW"/>
</dbReference>
<dbReference type="Proteomes" id="UP000246077">
    <property type="component" value="Unassembled WGS sequence"/>
</dbReference>
<dbReference type="InterPro" id="IPR007213">
    <property type="entry name" value="Ppm1/Ppm2/Tcmp"/>
</dbReference>
<comment type="caution">
    <text evidence="3">The sequence shown here is derived from an EMBL/GenBank/DDBJ whole genome shotgun (WGS) entry which is preliminary data.</text>
</comment>
<reference evidence="4" key="1">
    <citation type="submission" date="2018-05" db="EMBL/GenBank/DDBJ databases">
        <title>Zavarzinia sp. HR-AS.</title>
        <authorList>
            <person name="Lee Y."/>
            <person name="Jeon C.O."/>
        </authorList>
    </citation>
    <scope>NUCLEOTIDE SEQUENCE [LARGE SCALE GENOMIC DNA]</scope>
    <source>
        <strain evidence="4">DSM 1231</strain>
    </source>
</reference>
<name>A0A317EB52_9PROT</name>
<keyword evidence="4" id="KW-1185">Reference proteome</keyword>
<sequence length="279" mass="29948">MDTSTFSFTALYTGETWVANGLSLPELRTPAGDLMYKLAAPAEWAGGKVFGTNLRRMLVARHALIDRILASLVAEMPGLQILEIACGLSARGWRFTRQFPDLRYVEADLPAMAALKVRALARVPDLSTHHAVVAIDVLAADGPQSLDAVLAQSFDPARPVAVVTEGLMNYFTLDTATDVWNRLSAALARFPSAAYLTETYPEPEKALLRLAMRAGAAGLRLVSRSDAGVHFKSAEAGARHLRACGFAEADIAYPPGERMVAVLTARPQARPSASPTTTT</sequence>
<dbReference type="Gene3D" id="3.40.50.150">
    <property type="entry name" value="Vaccinia Virus protein VP39"/>
    <property type="match status" value="1"/>
</dbReference>
<keyword evidence="1 3" id="KW-0489">Methyltransferase</keyword>
<dbReference type="OrthoDB" id="7063113at2"/>
<evidence type="ECO:0000256" key="1">
    <source>
        <dbReference type="ARBA" id="ARBA00022603"/>
    </source>
</evidence>